<comment type="caution">
    <text evidence="1">The sequence shown here is derived from an EMBL/GenBank/DDBJ whole genome shotgun (WGS) entry which is preliminary data.</text>
</comment>
<gene>
    <name evidence="1" type="ORF">EOD43_13555</name>
</gene>
<dbReference type="EMBL" id="SACN01000001">
    <property type="protein sequence ID" value="RVT94801.1"/>
    <property type="molecule type" value="Genomic_DNA"/>
</dbReference>
<evidence type="ECO:0000313" key="1">
    <source>
        <dbReference type="EMBL" id="RVT94801.1"/>
    </source>
</evidence>
<keyword evidence="2" id="KW-1185">Reference proteome</keyword>
<protein>
    <submittedName>
        <fullName evidence="1">Uncharacterized protein</fullName>
    </submittedName>
</protein>
<dbReference type="RefSeq" id="WP_127744376.1">
    <property type="nucleotide sequence ID" value="NZ_SACN01000001.1"/>
</dbReference>
<organism evidence="1 2">
    <name type="scientific">Sphingomonas crocodyli</name>
    <dbReference type="NCBI Taxonomy" id="1979270"/>
    <lineage>
        <taxon>Bacteria</taxon>
        <taxon>Pseudomonadati</taxon>
        <taxon>Pseudomonadota</taxon>
        <taxon>Alphaproteobacteria</taxon>
        <taxon>Sphingomonadales</taxon>
        <taxon>Sphingomonadaceae</taxon>
        <taxon>Sphingomonas</taxon>
    </lineage>
</organism>
<reference evidence="1 2" key="1">
    <citation type="submission" date="2019-01" db="EMBL/GenBank/DDBJ databases">
        <authorList>
            <person name="Chen W.-M."/>
        </authorList>
    </citation>
    <scope>NUCLEOTIDE SEQUENCE [LARGE SCALE GENOMIC DNA]</scope>
    <source>
        <strain evidence="1 2">CCP-7</strain>
    </source>
</reference>
<dbReference type="Proteomes" id="UP000282971">
    <property type="component" value="Unassembled WGS sequence"/>
</dbReference>
<accession>A0A437MAX8</accession>
<evidence type="ECO:0000313" key="2">
    <source>
        <dbReference type="Proteomes" id="UP000282971"/>
    </source>
</evidence>
<dbReference type="AlphaFoldDB" id="A0A437MAX8"/>
<sequence>MDEEITLDFELVLETLRSNIDTYRAASECARRYRVYAFFRHEEMRRQKLLKLADAGALPVPLPFTRRVSLVFQRIATRMRLRGCEERQSIAEVRHADVMLGELINRVLDRCDDLPYVHSWLVGLKDVLDDAERQMDELEHLNRPMAQAMAA</sequence>
<proteinExistence type="predicted"/>
<name>A0A437MAX8_9SPHN</name>